<gene>
    <name evidence="5" type="ORF">Ark11_0091</name>
</gene>
<evidence type="ECO:0000256" key="1">
    <source>
        <dbReference type="ARBA" id="ARBA00005233"/>
    </source>
</evidence>
<comment type="similarity">
    <text evidence="1 3">Belongs to the N-Me-Phe pilin family.</text>
</comment>
<dbReference type="STRING" id="1561003.Ark11_0091"/>
<evidence type="ECO:0000313" key="5">
    <source>
        <dbReference type="EMBL" id="CUT16951.1"/>
    </source>
</evidence>
<dbReference type="SUPFAM" id="SSF54523">
    <property type="entry name" value="Pili subunits"/>
    <property type="match status" value="1"/>
</dbReference>
<evidence type="ECO:0000313" key="6">
    <source>
        <dbReference type="Proteomes" id="UP000198651"/>
    </source>
</evidence>
<feature type="transmembrane region" description="Helical" evidence="4">
    <location>
        <begin position="12"/>
        <end position="32"/>
    </location>
</feature>
<dbReference type="InterPro" id="IPR012902">
    <property type="entry name" value="N_methyl_site"/>
</dbReference>
<protein>
    <submittedName>
        <fullName evidence="5">Putative Type 4 fimbrial pilin</fullName>
    </submittedName>
</protein>
<keyword evidence="3" id="KW-0281">Fimbrium</keyword>
<dbReference type="Proteomes" id="UP000198651">
    <property type="component" value="Chromosome I"/>
</dbReference>
<keyword evidence="2" id="KW-0488">Methylation</keyword>
<dbReference type="InterPro" id="IPR001082">
    <property type="entry name" value="Pilin"/>
</dbReference>
<dbReference type="GO" id="GO:0009289">
    <property type="term" value="C:pilus"/>
    <property type="evidence" value="ECO:0007669"/>
    <property type="project" value="InterPro"/>
</dbReference>
<dbReference type="PANTHER" id="PTHR30093">
    <property type="entry name" value="GENERAL SECRETION PATHWAY PROTEIN G"/>
    <property type="match status" value="1"/>
</dbReference>
<dbReference type="PROSITE" id="PS00409">
    <property type="entry name" value="PROKAR_NTER_METHYL"/>
    <property type="match status" value="1"/>
</dbReference>
<dbReference type="AlphaFoldDB" id="A0A0S4LZH0"/>
<evidence type="ECO:0000256" key="2">
    <source>
        <dbReference type="ARBA" id="ARBA00022481"/>
    </source>
</evidence>
<proteinExistence type="inferred from homology"/>
<dbReference type="PANTHER" id="PTHR30093:SF34">
    <property type="entry name" value="PREPILIN PEPTIDASE-DEPENDENT PROTEIN D"/>
    <property type="match status" value="1"/>
</dbReference>
<organism evidence="5 6">
    <name type="scientific">Candidatus Ichthyocystis hellenicum</name>
    <dbReference type="NCBI Taxonomy" id="1561003"/>
    <lineage>
        <taxon>Bacteria</taxon>
        <taxon>Pseudomonadati</taxon>
        <taxon>Pseudomonadota</taxon>
        <taxon>Betaproteobacteria</taxon>
        <taxon>Burkholderiales</taxon>
        <taxon>Candidatus Ichthyocystis</taxon>
    </lineage>
</organism>
<keyword evidence="4" id="KW-0812">Transmembrane</keyword>
<name>A0A0S4LZH0_9BURK</name>
<dbReference type="RefSeq" id="WP_092342512.1">
    <property type="nucleotide sequence ID" value="NZ_FLSL01000084.1"/>
</dbReference>
<dbReference type="InterPro" id="IPR045584">
    <property type="entry name" value="Pilin-like"/>
</dbReference>
<keyword evidence="6" id="KW-1185">Reference proteome</keyword>
<dbReference type="Gene3D" id="3.30.700.10">
    <property type="entry name" value="Glycoprotein, Type 4 Pilin"/>
    <property type="match status" value="1"/>
</dbReference>
<dbReference type="Pfam" id="PF00114">
    <property type="entry name" value="Pilin"/>
    <property type="match status" value="1"/>
</dbReference>
<dbReference type="Pfam" id="PF07963">
    <property type="entry name" value="N_methyl"/>
    <property type="match status" value="1"/>
</dbReference>
<dbReference type="GO" id="GO:0007155">
    <property type="term" value="P:cell adhesion"/>
    <property type="evidence" value="ECO:0007669"/>
    <property type="project" value="InterPro"/>
</dbReference>
<dbReference type="NCBIfam" id="TIGR02532">
    <property type="entry name" value="IV_pilin_GFxxxE"/>
    <property type="match status" value="1"/>
</dbReference>
<evidence type="ECO:0000256" key="3">
    <source>
        <dbReference type="RuleBase" id="RU000389"/>
    </source>
</evidence>
<accession>A0A0S4LZH0</accession>
<dbReference type="EMBL" id="LN906597">
    <property type="protein sequence ID" value="CUT16951.1"/>
    <property type="molecule type" value="Genomic_DNA"/>
</dbReference>
<sequence>MGMIIRKGFTLIELLIVVAIIGILAAIALPAYQNYTAKANVGAALAELAVFRQRVVEEISTRGACPVEDNSAWTASKVLAGYSLKAGATTSSCIIVAKFKSSGVSSKVVDKVLQLTGDQTAGGMFSWTCVADIEETVLPRSCTNVATAPAFP</sequence>
<keyword evidence="4" id="KW-1133">Transmembrane helix</keyword>
<keyword evidence="4" id="KW-0472">Membrane</keyword>
<reference evidence="6" key="1">
    <citation type="submission" date="2015-11" db="EMBL/GenBank/DDBJ databases">
        <authorList>
            <person name="Seth-Smith H.M.B."/>
        </authorList>
    </citation>
    <scope>NUCLEOTIDE SEQUENCE [LARGE SCALE GENOMIC DNA]</scope>
    <source>
        <strain evidence="6">2013Ark11</strain>
    </source>
</reference>
<evidence type="ECO:0000256" key="4">
    <source>
        <dbReference type="SAM" id="Phobius"/>
    </source>
</evidence>